<keyword evidence="2" id="KW-1185">Reference proteome</keyword>
<name>A0A553JNB1_SHEHA</name>
<dbReference type="EMBL" id="VKGK01000015">
    <property type="protein sequence ID" value="TRY13923.1"/>
    <property type="molecule type" value="Genomic_DNA"/>
</dbReference>
<sequence length="185" mass="20792">MDKVTMPSWLTMPPNRKVIKIGLLLTLLFQLSVLCVEYLGAVLPIWTGKEIILKTEPVDPRSLFRGNFVRLNFDINLISRIDAAEFKRGSVVYLVLEEKDGLWQAGEVSSVMPIQGDFIRGRVRNNYGEMLDIDYGIEAFFMPKEKALAVEKEMRGTGTAKVRVFISDTGKARAVGFKCIAKACE</sequence>
<evidence type="ECO:0000313" key="1">
    <source>
        <dbReference type="EMBL" id="TRY13923.1"/>
    </source>
</evidence>
<reference evidence="2" key="1">
    <citation type="submission" date="2019-07" db="EMBL/GenBank/DDBJ databases">
        <title>Shewanella sp. YLB-08 draft genomic sequence.</title>
        <authorList>
            <person name="Yu L."/>
        </authorList>
    </citation>
    <scope>NUCLEOTIDE SEQUENCE [LARGE SCALE GENOMIC DNA]</scope>
    <source>
        <strain evidence="2">JCM 20706</strain>
    </source>
</reference>
<dbReference type="AlphaFoldDB" id="A0A553JNB1"/>
<dbReference type="OrthoDB" id="4868247at2"/>
<organism evidence="1 2">
    <name type="scientific">Shewanella hanedai</name>
    <name type="common">Alteromonas hanedai</name>
    <dbReference type="NCBI Taxonomy" id="25"/>
    <lineage>
        <taxon>Bacteria</taxon>
        <taxon>Pseudomonadati</taxon>
        <taxon>Pseudomonadota</taxon>
        <taxon>Gammaproteobacteria</taxon>
        <taxon>Alteromonadales</taxon>
        <taxon>Shewanellaceae</taxon>
        <taxon>Shewanella</taxon>
    </lineage>
</organism>
<dbReference type="Proteomes" id="UP000318126">
    <property type="component" value="Unassembled WGS sequence"/>
</dbReference>
<gene>
    <name evidence="1" type="ORF">FN961_13520</name>
</gene>
<accession>A0A553JNB1</accession>
<dbReference type="InterPro" id="IPR025833">
    <property type="entry name" value="GDYXXLXY"/>
</dbReference>
<dbReference type="RefSeq" id="WP_144040704.1">
    <property type="nucleotide sequence ID" value="NZ_BMPL01000015.1"/>
</dbReference>
<comment type="caution">
    <text evidence="1">The sequence shown here is derived from an EMBL/GenBank/DDBJ whole genome shotgun (WGS) entry which is preliminary data.</text>
</comment>
<protein>
    <submittedName>
        <fullName evidence="1">GDYXXLXY domain-containing protein</fullName>
    </submittedName>
</protein>
<evidence type="ECO:0000313" key="2">
    <source>
        <dbReference type="Proteomes" id="UP000318126"/>
    </source>
</evidence>
<proteinExistence type="predicted"/>
<dbReference type="Pfam" id="PF14345">
    <property type="entry name" value="GDYXXLXY"/>
    <property type="match status" value="1"/>
</dbReference>